<dbReference type="Proteomes" id="UP001472677">
    <property type="component" value="Unassembled WGS sequence"/>
</dbReference>
<evidence type="ECO:0000313" key="3">
    <source>
        <dbReference type="EMBL" id="KAK8496693.1"/>
    </source>
</evidence>
<dbReference type="EMBL" id="JBBPBM010000353">
    <property type="protein sequence ID" value="KAK8496693.1"/>
    <property type="molecule type" value="Genomic_DNA"/>
</dbReference>
<name>A0ABR2ARP7_9ROSI</name>
<proteinExistence type="predicted"/>
<dbReference type="InterPro" id="IPR027417">
    <property type="entry name" value="P-loop_NTPase"/>
</dbReference>
<comment type="caution">
    <text evidence="3">The sequence shown here is derived from an EMBL/GenBank/DDBJ whole genome shotgun (WGS) entry which is preliminary data.</text>
</comment>
<accession>A0ABR2ARP7</accession>
<evidence type="ECO:0000256" key="2">
    <source>
        <dbReference type="ARBA" id="ARBA00022840"/>
    </source>
</evidence>
<organism evidence="3 4">
    <name type="scientific">Hibiscus sabdariffa</name>
    <name type="common">roselle</name>
    <dbReference type="NCBI Taxonomy" id="183260"/>
    <lineage>
        <taxon>Eukaryota</taxon>
        <taxon>Viridiplantae</taxon>
        <taxon>Streptophyta</taxon>
        <taxon>Embryophyta</taxon>
        <taxon>Tracheophyta</taxon>
        <taxon>Spermatophyta</taxon>
        <taxon>Magnoliopsida</taxon>
        <taxon>eudicotyledons</taxon>
        <taxon>Gunneridae</taxon>
        <taxon>Pentapetalae</taxon>
        <taxon>rosids</taxon>
        <taxon>malvids</taxon>
        <taxon>Malvales</taxon>
        <taxon>Malvaceae</taxon>
        <taxon>Malvoideae</taxon>
        <taxon>Hibiscus</taxon>
    </lineage>
</organism>
<dbReference type="PANTHER" id="PTHR23073">
    <property type="entry name" value="26S PROTEASOME REGULATORY SUBUNIT"/>
    <property type="match status" value="1"/>
</dbReference>
<gene>
    <name evidence="3" type="ORF">V6N12_037169</name>
</gene>
<keyword evidence="2" id="KW-0067">ATP-binding</keyword>
<sequence>MTQFIRSIEVNEDNFVYKWFCVWRLQLDICGGFDPFSGAKIDFVKVDGVVELVIIVETLVEYSQYNIYLILDALPSEYNFRVKAVEVDEKPTQDYNDIGDLEKQIQELVESIVLSMSHKEWFQKLRVRPPKEVLLCGPPGTRKILTAHA</sequence>
<reference evidence="3 4" key="1">
    <citation type="journal article" date="2024" name="G3 (Bethesda)">
        <title>Genome assembly of Hibiscus sabdariffa L. provides insights into metabolisms of medicinal natural products.</title>
        <authorList>
            <person name="Kim T."/>
        </authorList>
    </citation>
    <scope>NUCLEOTIDE SEQUENCE [LARGE SCALE GENOMIC DNA]</scope>
    <source>
        <strain evidence="3">TK-2024</strain>
        <tissue evidence="3">Old leaves</tissue>
    </source>
</reference>
<dbReference type="InterPro" id="IPR050221">
    <property type="entry name" value="26S_Proteasome_ATPase"/>
</dbReference>
<keyword evidence="1" id="KW-0547">Nucleotide-binding</keyword>
<evidence type="ECO:0008006" key="5">
    <source>
        <dbReference type="Google" id="ProtNLM"/>
    </source>
</evidence>
<evidence type="ECO:0000313" key="4">
    <source>
        <dbReference type="Proteomes" id="UP001472677"/>
    </source>
</evidence>
<protein>
    <recommendedName>
        <fullName evidence="5">ATPase AAA-type core domain-containing protein</fullName>
    </recommendedName>
</protein>
<evidence type="ECO:0000256" key="1">
    <source>
        <dbReference type="ARBA" id="ARBA00022741"/>
    </source>
</evidence>
<dbReference type="Gene3D" id="3.40.50.300">
    <property type="entry name" value="P-loop containing nucleotide triphosphate hydrolases"/>
    <property type="match status" value="1"/>
</dbReference>
<dbReference type="SUPFAM" id="SSF52540">
    <property type="entry name" value="P-loop containing nucleoside triphosphate hydrolases"/>
    <property type="match status" value="1"/>
</dbReference>
<keyword evidence="4" id="KW-1185">Reference proteome</keyword>